<keyword evidence="2" id="KW-0808">Transferase</keyword>
<protein>
    <submittedName>
        <fullName evidence="5">Uncharacterized protein</fullName>
    </submittedName>
</protein>
<dbReference type="Gene3D" id="3.30.559.10">
    <property type="entry name" value="Chloramphenicol acetyltransferase-like domain"/>
    <property type="match status" value="1"/>
</dbReference>
<reference evidence="5 6" key="1">
    <citation type="submission" date="2018-06" db="EMBL/GenBank/DDBJ databases">
        <title>The Genome of Cuscuta australis (Dodder) Provides Insight into the Evolution of Plant Parasitism.</title>
        <authorList>
            <person name="Liu H."/>
        </authorList>
    </citation>
    <scope>NUCLEOTIDE SEQUENCE [LARGE SCALE GENOMIC DNA]</scope>
    <source>
        <strain evidence="6">cv. Yunnan</strain>
        <tissue evidence="5">Vines</tissue>
    </source>
</reference>
<evidence type="ECO:0000313" key="5">
    <source>
        <dbReference type="EMBL" id="RAL47532.1"/>
    </source>
</evidence>
<sequence length="332" mass="37032">MAPKQLSGSQKRKKRKRDGEMRKSQASYGSGNLQERKCEAIHPNPRVLENLQILSSRPNLRRLIHARRLLLPGGGGSYHDYDKLKESLARALSVWYPLAGRARGDGSSIVECNDKGVDFVRTNVTNFDLAEFLRRPEQPLLRQLFPRNPYPVAFDPTQPMLAVQVNRFKCGGTAVAICLWHGLADGAALSGFIQTWAEINRDQRSPTAVPQNSVVADAAAVFPPAKIDVTDDYVRKMFEGGGYLKTLVDERGGDDNQFFSISTWFKFECLKVDLGWGKPTWLGLGNNLDDLALLLDDVDGGIEAWIGLQPQVGTMSFLPMYLLVKLFPIQTR</sequence>
<dbReference type="EMBL" id="NQVE01000114">
    <property type="protein sequence ID" value="RAL47532.1"/>
    <property type="molecule type" value="Genomic_DNA"/>
</dbReference>
<keyword evidence="3" id="KW-0012">Acyltransferase</keyword>
<dbReference type="AlphaFoldDB" id="A0A328DPE2"/>
<name>A0A328DPE2_9ASTE</name>
<organism evidence="5 6">
    <name type="scientific">Cuscuta australis</name>
    <dbReference type="NCBI Taxonomy" id="267555"/>
    <lineage>
        <taxon>Eukaryota</taxon>
        <taxon>Viridiplantae</taxon>
        <taxon>Streptophyta</taxon>
        <taxon>Embryophyta</taxon>
        <taxon>Tracheophyta</taxon>
        <taxon>Spermatophyta</taxon>
        <taxon>Magnoliopsida</taxon>
        <taxon>eudicotyledons</taxon>
        <taxon>Gunneridae</taxon>
        <taxon>Pentapetalae</taxon>
        <taxon>asterids</taxon>
        <taxon>lamiids</taxon>
        <taxon>Solanales</taxon>
        <taxon>Convolvulaceae</taxon>
        <taxon>Cuscuteae</taxon>
        <taxon>Cuscuta</taxon>
        <taxon>Cuscuta subgen. Grammica</taxon>
        <taxon>Cuscuta sect. Cleistogrammica</taxon>
    </lineage>
</organism>
<evidence type="ECO:0000313" key="6">
    <source>
        <dbReference type="Proteomes" id="UP000249390"/>
    </source>
</evidence>
<dbReference type="InterPro" id="IPR023213">
    <property type="entry name" value="CAT-like_dom_sf"/>
</dbReference>
<feature type="compositionally biased region" description="Polar residues" evidence="4">
    <location>
        <begin position="24"/>
        <end position="33"/>
    </location>
</feature>
<dbReference type="Proteomes" id="UP000249390">
    <property type="component" value="Unassembled WGS sequence"/>
</dbReference>
<evidence type="ECO:0000256" key="4">
    <source>
        <dbReference type="SAM" id="MobiDB-lite"/>
    </source>
</evidence>
<accession>A0A328DPE2</accession>
<dbReference type="Pfam" id="PF02458">
    <property type="entry name" value="Transferase"/>
    <property type="match status" value="2"/>
</dbReference>
<evidence type="ECO:0000256" key="2">
    <source>
        <dbReference type="ARBA" id="ARBA00022679"/>
    </source>
</evidence>
<keyword evidence="6" id="KW-1185">Reference proteome</keyword>
<comment type="caution">
    <text evidence="5">The sequence shown here is derived from an EMBL/GenBank/DDBJ whole genome shotgun (WGS) entry which is preliminary data.</text>
</comment>
<comment type="similarity">
    <text evidence="1">Belongs to the plant acyltransferase family.</text>
</comment>
<dbReference type="PANTHER" id="PTHR31623:SF17">
    <property type="entry name" value="F21J9.9"/>
    <property type="match status" value="1"/>
</dbReference>
<proteinExistence type="inferred from homology"/>
<gene>
    <name evidence="5" type="ORF">DM860_011270</name>
</gene>
<evidence type="ECO:0000256" key="3">
    <source>
        <dbReference type="ARBA" id="ARBA00023315"/>
    </source>
</evidence>
<dbReference type="GO" id="GO:0016746">
    <property type="term" value="F:acyltransferase activity"/>
    <property type="evidence" value="ECO:0007669"/>
    <property type="project" value="UniProtKB-KW"/>
</dbReference>
<feature type="region of interest" description="Disordered" evidence="4">
    <location>
        <begin position="1"/>
        <end position="35"/>
    </location>
</feature>
<evidence type="ECO:0000256" key="1">
    <source>
        <dbReference type="ARBA" id="ARBA00009861"/>
    </source>
</evidence>
<dbReference type="PANTHER" id="PTHR31623">
    <property type="entry name" value="F21J9.9"/>
    <property type="match status" value="1"/>
</dbReference>